<evidence type="ECO:0000313" key="2">
    <source>
        <dbReference type="EMBL" id="CAL1602169.1"/>
    </source>
</evidence>
<gene>
    <name evidence="2" type="ORF">KC01_LOCUS29979</name>
</gene>
<dbReference type="Proteomes" id="UP001497482">
    <property type="component" value="Chromosome 3"/>
</dbReference>
<organism evidence="2 3">
    <name type="scientific">Knipowitschia caucasica</name>
    <name type="common">Caucasian dwarf goby</name>
    <name type="synonym">Pomatoschistus caucasicus</name>
    <dbReference type="NCBI Taxonomy" id="637954"/>
    <lineage>
        <taxon>Eukaryota</taxon>
        <taxon>Metazoa</taxon>
        <taxon>Chordata</taxon>
        <taxon>Craniata</taxon>
        <taxon>Vertebrata</taxon>
        <taxon>Euteleostomi</taxon>
        <taxon>Actinopterygii</taxon>
        <taxon>Neopterygii</taxon>
        <taxon>Teleostei</taxon>
        <taxon>Neoteleostei</taxon>
        <taxon>Acanthomorphata</taxon>
        <taxon>Gobiaria</taxon>
        <taxon>Gobiiformes</taxon>
        <taxon>Gobioidei</taxon>
        <taxon>Gobiidae</taxon>
        <taxon>Gobiinae</taxon>
        <taxon>Knipowitschia</taxon>
    </lineage>
</organism>
<feature type="region of interest" description="Disordered" evidence="1">
    <location>
        <begin position="95"/>
        <end position="117"/>
    </location>
</feature>
<dbReference type="EMBL" id="OZ035825">
    <property type="protein sequence ID" value="CAL1602169.1"/>
    <property type="molecule type" value="Genomic_DNA"/>
</dbReference>
<keyword evidence="3" id="KW-1185">Reference proteome</keyword>
<proteinExistence type="predicted"/>
<sequence length="117" mass="12441">MPPLANFLLTSSHGSPPLMPRERGNLIRVAQPWKLASGGRICRRTHGGLHCDMIDLDCHCAQLDALSVATEKDYIVSQLSTDPLSKTTHVMSLFRPTSKPSGTNDITGGVCAEGGGA</sequence>
<reference evidence="2 3" key="1">
    <citation type="submission" date="2024-04" db="EMBL/GenBank/DDBJ databases">
        <authorList>
            <person name="Waldvogel A.-M."/>
            <person name="Schoenle A."/>
        </authorList>
    </citation>
    <scope>NUCLEOTIDE SEQUENCE [LARGE SCALE GENOMIC DNA]</scope>
</reference>
<evidence type="ECO:0000256" key="1">
    <source>
        <dbReference type="SAM" id="MobiDB-lite"/>
    </source>
</evidence>
<evidence type="ECO:0000313" key="3">
    <source>
        <dbReference type="Proteomes" id="UP001497482"/>
    </source>
</evidence>
<dbReference type="AlphaFoldDB" id="A0AAV2LR71"/>
<accession>A0AAV2LR71</accession>
<protein>
    <submittedName>
        <fullName evidence="2">Uncharacterized protein</fullName>
    </submittedName>
</protein>
<name>A0AAV2LR71_KNICA</name>